<feature type="transmembrane region" description="Helical" evidence="1">
    <location>
        <begin position="266"/>
        <end position="283"/>
    </location>
</feature>
<accession>A0A0R0M3V6</accession>
<protein>
    <submittedName>
        <fullName evidence="3">Drug/Metabolite Transporter (DMT) Superfamily</fullName>
    </submittedName>
</protein>
<comment type="caution">
    <text evidence="3">The sequence shown here is derived from an EMBL/GenBank/DDBJ whole genome shotgun (WGS) entry which is preliminary data.</text>
</comment>
<feature type="transmembrane region" description="Helical" evidence="1">
    <location>
        <begin position="140"/>
        <end position="162"/>
    </location>
</feature>
<feature type="chain" id="PRO_5006399121" evidence="2">
    <location>
        <begin position="23"/>
        <end position="330"/>
    </location>
</feature>
<proteinExistence type="predicted"/>
<feature type="transmembrane region" description="Helical" evidence="1">
    <location>
        <begin position="32"/>
        <end position="52"/>
    </location>
</feature>
<feature type="transmembrane region" description="Helical" evidence="1">
    <location>
        <begin position="61"/>
        <end position="80"/>
    </location>
</feature>
<feature type="transmembrane region" description="Helical" evidence="1">
    <location>
        <begin position="116"/>
        <end position="134"/>
    </location>
</feature>
<reference evidence="3 4" key="1">
    <citation type="submission" date="2015-07" db="EMBL/GenBank/DDBJ databases">
        <title>The genome of Pseudoloma neurophilia, a relevant intracellular parasite of the zebrafish.</title>
        <authorList>
            <person name="Ndikumana S."/>
            <person name="Pelin A."/>
            <person name="Sanders J."/>
            <person name="Corradi N."/>
        </authorList>
    </citation>
    <scope>NUCLEOTIDE SEQUENCE [LARGE SCALE GENOMIC DNA]</scope>
    <source>
        <strain evidence="3 4">MK1</strain>
    </source>
</reference>
<keyword evidence="2" id="KW-0732">Signal</keyword>
<feature type="transmembrane region" description="Helical" evidence="1">
    <location>
        <begin position="174"/>
        <end position="194"/>
    </location>
</feature>
<dbReference type="OrthoDB" id="10377025at2759"/>
<feature type="signal peptide" evidence="2">
    <location>
        <begin position="1"/>
        <end position="22"/>
    </location>
</feature>
<evidence type="ECO:0000313" key="3">
    <source>
        <dbReference type="EMBL" id="KRH94196.1"/>
    </source>
</evidence>
<dbReference type="EMBL" id="LGUB01000119">
    <property type="protein sequence ID" value="KRH94196.1"/>
    <property type="molecule type" value="Genomic_DNA"/>
</dbReference>
<gene>
    <name evidence="3" type="ORF">M153_3430004518</name>
</gene>
<keyword evidence="1" id="KW-0472">Membrane</keyword>
<sequence length="330" mass="37772">MKKYLILVCIISFAISVSSGLAKNKLCTKDFIKMFPLFTTSFCGLILSAFFARKYELPNRFLSGVVLLLIFYGILLWYSIKNIKVFTISLFAPSKLIFTCFLIKTFGSLKLKKIQYLALFLILLGVLLPILWSIKSKNRVSMPISHALICLASGMCFALANFSYEVYQKNFNPYLWDIIFSGCITALPITAFFFVLEMLKAHMSFQRFLHQPNLIWITFATYLELGSKAIVLLMVNTIFRSIVMLLQSVSIGLVDSIFFSREFRPIDLLAFLLANLGLLIYDYRALKNIFHSKKVAEDKKDDVILKTQVCENGDHQTKNTEKRLKLTSNI</sequence>
<evidence type="ECO:0000256" key="2">
    <source>
        <dbReference type="SAM" id="SignalP"/>
    </source>
</evidence>
<keyword evidence="1" id="KW-1133">Transmembrane helix</keyword>
<evidence type="ECO:0000313" key="4">
    <source>
        <dbReference type="Proteomes" id="UP000051530"/>
    </source>
</evidence>
<dbReference type="AlphaFoldDB" id="A0A0R0M3V6"/>
<dbReference type="Proteomes" id="UP000051530">
    <property type="component" value="Unassembled WGS sequence"/>
</dbReference>
<feature type="transmembrane region" description="Helical" evidence="1">
    <location>
        <begin position="86"/>
        <end position="104"/>
    </location>
</feature>
<name>A0A0R0M3V6_9MICR</name>
<keyword evidence="1" id="KW-0812">Transmembrane</keyword>
<dbReference type="VEuPathDB" id="MicrosporidiaDB:M153_3430004518"/>
<keyword evidence="4" id="KW-1185">Reference proteome</keyword>
<organism evidence="3 4">
    <name type="scientific">Pseudoloma neurophilia</name>
    <dbReference type="NCBI Taxonomy" id="146866"/>
    <lineage>
        <taxon>Eukaryota</taxon>
        <taxon>Fungi</taxon>
        <taxon>Fungi incertae sedis</taxon>
        <taxon>Microsporidia</taxon>
        <taxon>Pseudoloma</taxon>
    </lineage>
</organism>
<evidence type="ECO:0000256" key="1">
    <source>
        <dbReference type="SAM" id="Phobius"/>
    </source>
</evidence>